<keyword evidence="6 7" id="KW-0687">Ribonucleoprotein</keyword>
<dbReference type="SUPFAM" id="SSF46906">
    <property type="entry name" value="Ribosomal protein L11, C-terminal domain"/>
    <property type="match status" value="1"/>
</dbReference>
<dbReference type="InterPro" id="IPR000911">
    <property type="entry name" value="Ribosomal_uL11"/>
</dbReference>
<protein>
    <recommendedName>
        <fullName evidence="7">Large ribosomal subunit protein uL11</fullName>
    </recommendedName>
</protein>
<comment type="function">
    <text evidence="7">Forms part of the ribosomal stalk which helps the ribosome interact with GTP-bound translation factors.</text>
</comment>
<keyword evidence="4 7" id="KW-0694">RNA-binding</keyword>
<evidence type="ECO:0000259" key="9">
    <source>
        <dbReference type="Pfam" id="PF00298"/>
    </source>
</evidence>
<dbReference type="PANTHER" id="PTHR11661:SF1">
    <property type="entry name" value="LARGE RIBOSOMAL SUBUNIT PROTEIN UL11M"/>
    <property type="match status" value="1"/>
</dbReference>
<dbReference type="InterPro" id="IPR020784">
    <property type="entry name" value="Ribosomal_uL11_N"/>
</dbReference>
<dbReference type="PANTHER" id="PTHR11661">
    <property type="entry name" value="60S RIBOSOMAL PROTEIN L12"/>
    <property type="match status" value="1"/>
</dbReference>
<evidence type="ECO:0000256" key="2">
    <source>
        <dbReference type="ARBA" id="ARBA00022481"/>
    </source>
</evidence>
<evidence type="ECO:0000256" key="3">
    <source>
        <dbReference type="ARBA" id="ARBA00022730"/>
    </source>
</evidence>
<evidence type="ECO:0000256" key="4">
    <source>
        <dbReference type="ARBA" id="ARBA00022884"/>
    </source>
</evidence>
<comment type="similarity">
    <text evidence="1 7 8">Belongs to the universal ribosomal protein uL11 family.</text>
</comment>
<evidence type="ECO:0000313" key="11">
    <source>
        <dbReference type="EMBL" id="MEE6309954.1"/>
    </source>
</evidence>
<dbReference type="RefSeq" id="WP_331210188.1">
    <property type="nucleotide sequence ID" value="NZ_JAZGQL010000020.1"/>
</dbReference>
<comment type="caution">
    <text evidence="11">The sequence shown here is derived from an EMBL/GenBank/DDBJ whole genome shotgun (WGS) entry which is preliminary data.</text>
</comment>
<evidence type="ECO:0000256" key="5">
    <source>
        <dbReference type="ARBA" id="ARBA00022980"/>
    </source>
</evidence>
<evidence type="ECO:0000313" key="12">
    <source>
        <dbReference type="Proteomes" id="UP001339911"/>
    </source>
</evidence>
<keyword evidence="2 7" id="KW-0488">Methylation</keyword>
<comment type="subunit">
    <text evidence="7">Part of the ribosomal stalk of the 50S ribosomal subunit. Interacts with L10 and the large rRNA to form the base of the stalk. L10 forms an elongated spine to which L12 dimers bind in a sequential fashion forming a multimeric L10(L12)X complex.</text>
</comment>
<dbReference type="Gene3D" id="3.30.1550.10">
    <property type="entry name" value="Ribosomal protein L11/L12, N-terminal domain"/>
    <property type="match status" value="1"/>
</dbReference>
<evidence type="ECO:0000256" key="1">
    <source>
        <dbReference type="ARBA" id="ARBA00010537"/>
    </source>
</evidence>
<dbReference type="SMART" id="SM00649">
    <property type="entry name" value="RL11"/>
    <property type="match status" value="1"/>
</dbReference>
<dbReference type="HAMAP" id="MF_00736">
    <property type="entry name" value="Ribosomal_uL11"/>
    <property type="match status" value="1"/>
</dbReference>
<keyword evidence="3 7" id="KW-0699">rRNA-binding</keyword>
<evidence type="ECO:0000256" key="8">
    <source>
        <dbReference type="RuleBase" id="RU003978"/>
    </source>
</evidence>
<dbReference type="InterPro" id="IPR020783">
    <property type="entry name" value="Ribosomal_uL11_C"/>
</dbReference>
<dbReference type="InterPro" id="IPR036769">
    <property type="entry name" value="Ribosomal_uL11_C_sf"/>
</dbReference>
<dbReference type="Proteomes" id="UP001339911">
    <property type="component" value="Unassembled WGS sequence"/>
</dbReference>
<dbReference type="InterPro" id="IPR036796">
    <property type="entry name" value="Ribosomal_uL11_N_sf"/>
</dbReference>
<sequence>MAPQKKINRQLTLELDAGNAAMVDIGKMLGPTGVNTRQLKLDYDAATSAQRGEIVPVVVTVFDDRSYALRFKTPPTAYLIRKALGLAGGSARPGSQAVATISRQQLREIAERKLPDLNTDDVAAAMRQVAGTARSMGVLVTDD</sequence>
<comment type="PTM">
    <text evidence="7">One or more lysine residues are methylated.</text>
</comment>
<dbReference type="PROSITE" id="PS00359">
    <property type="entry name" value="RIBOSOMAL_L11"/>
    <property type="match status" value="1"/>
</dbReference>
<dbReference type="GO" id="GO:0005840">
    <property type="term" value="C:ribosome"/>
    <property type="evidence" value="ECO:0007669"/>
    <property type="project" value="UniProtKB-KW"/>
</dbReference>
<dbReference type="Gene3D" id="1.10.10.250">
    <property type="entry name" value="Ribosomal protein L11, C-terminal domain"/>
    <property type="match status" value="1"/>
</dbReference>
<dbReference type="InterPro" id="IPR020785">
    <property type="entry name" value="Ribosomal_uL11_CS"/>
</dbReference>
<evidence type="ECO:0000256" key="6">
    <source>
        <dbReference type="ARBA" id="ARBA00023274"/>
    </source>
</evidence>
<keyword evidence="5 7" id="KW-0689">Ribosomal protein</keyword>
<dbReference type="SUPFAM" id="SSF54747">
    <property type="entry name" value="Ribosomal L11/L12e N-terminal domain"/>
    <property type="match status" value="1"/>
</dbReference>
<name>A0ABU7SJ69_9ACTN</name>
<dbReference type="Pfam" id="PF00298">
    <property type="entry name" value="Ribosomal_L11"/>
    <property type="match status" value="1"/>
</dbReference>
<gene>
    <name evidence="7" type="primary">rplK</name>
    <name evidence="11" type="ORF">V1634_24260</name>
</gene>
<accession>A0ABU7SJ69</accession>
<organism evidence="11 12">
    <name type="scientific">Plantactinospora veratri</name>
    <dbReference type="NCBI Taxonomy" id="1436122"/>
    <lineage>
        <taxon>Bacteria</taxon>
        <taxon>Bacillati</taxon>
        <taxon>Actinomycetota</taxon>
        <taxon>Actinomycetes</taxon>
        <taxon>Micromonosporales</taxon>
        <taxon>Micromonosporaceae</taxon>
        <taxon>Plantactinospora</taxon>
    </lineage>
</organism>
<evidence type="ECO:0000256" key="7">
    <source>
        <dbReference type="HAMAP-Rule" id="MF_00736"/>
    </source>
</evidence>
<dbReference type="EMBL" id="JAZGQL010000020">
    <property type="protein sequence ID" value="MEE6309954.1"/>
    <property type="molecule type" value="Genomic_DNA"/>
</dbReference>
<proteinExistence type="inferred from homology"/>
<feature type="domain" description="Large ribosomal subunit protein uL11 N-terminal" evidence="10">
    <location>
        <begin position="12"/>
        <end position="67"/>
    </location>
</feature>
<evidence type="ECO:0000259" key="10">
    <source>
        <dbReference type="Pfam" id="PF03946"/>
    </source>
</evidence>
<feature type="domain" description="Large ribosomal subunit protein uL11 C-terminal" evidence="9">
    <location>
        <begin position="72"/>
        <end position="140"/>
    </location>
</feature>
<keyword evidence="12" id="KW-1185">Reference proteome</keyword>
<dbReference type="Pfam" id="PF03946">
    <property type="entry name" value="Ribosomal_L11_N"/>
    <property type="match status" value="1"/>
</dbReference>
<dbReference type="CDD" id="cd00349">
    <property type="entry name" value="Ribosomal_L11"/>
    <property type="match status" value="1"/>
</dbReference>
<reference evidence="11 12" key="1">
    <citation type="submission" date="2024-01" db="EMBL/GenBank/DDBJ databases">
        <title>Genome insights into Plantactinospora veratri sp. nov.</title>
        <authorList>
            <person name="Wang L."/>
        </authorList>
    </citation>
    <scope>NUCLEOTIDE SEQUENCE [LARGE SCALE GENOMIC DNA]</scope>
    <source>
        <strain evidence="11 12">NEAU-FHS4</strain>
    </source>
</reference>